<dbReference type="FunFam" id="2.130.10.10:FF:000614">
    <property type="entry name" value="WD domain protein"/>
    <property type="match status" value="1"/>
</dbReference>
<reference evidence="8" key="1">
    <citation type="submission" date="2022-11" db="EMBL/GenBank/DDBJ databases">
        <authorList>
            <person name="Petersen C."/>
        </authorList>
    </citation>
    <scope>NUCLEOTIDE SEQUENCE</scope>
    <source>
        <strain evidence="8">IBT 21917</strain>
    </source>
</reference>
<dbReference type="Pfam" id="PF00400">
    <property type="entry name" value="WD40"/>
    <property type="match status" value="2"/>
</dbReference>
<keyword evidence="3 6" id="KW-0853">WD repeat</keyword>
<reference evidence="8" key="2">
    <citation type="journal article" date="2023" name="IMA Fungus">
        <title>Comparative genomic study of the Penicillium genus elucidates a diverse pangenome and 15 lateral gene transfer events.</title>
        <authorList>
            <person name="Petersen C."/>
            <person name="Sorensen T."/>
            <person name="Nielsen M.R."/>
            <person name="Sondergaard T.E."/>
            <person name="Sorensen J.L."/>
            <person name="Fitzpatrick D.A."/>
            <person name="Frisvad J.C."/>
            <person name="Nielsen K.L."/>
        </authorList>
    </citation>
    <scope>NUCLEOTIDE SEQUENCE</scope>
    <source>
        <strain evidence="8">IBT 21917</strain>
    </source>
</reference>
<evidence type="ECO:0000256" key="5">
    <source>
        <dbReference type="ARBA" id="ARBA00023242"/>
    </source>
</evidence>
<comment type="caution">
    <text evidence="8">The sequence shown here is derived from an EMBL/GenBank/DDBJ whole genome shotgun (WGS) entry which is preliminary data.</text>
</comment>
<dbReference type="PROSITE" id="PS00678">
    <property type="entry name" value="WD_REPEATS_1"/>
    <property type="match status" value="1"/>
</dbReference>
<gene>
    <name evidence="8" type="ORF">N7492_007196</name>
</gene>
<name>A0A9W9HZB1_9EURO</name>
<dbReference type="InterPro" id="IPR000009">
    <property type="entry name" value="PP2A_PR55"/>
</dbReference>
<organism evidence="8 9">
    <name type="scientific">Penicillium capsulatum</name>
    <dbReference type="NCBI Taxonomy" id="69766"/>
    <lineage>
        <taxon>Eukaryota</taxon>
        <taxon>Fungi</taxon>
        <taxon>Dikarya</taxon>
        <taxon>Ascomycota</taxon>
        <taxon>Pezizomycotina</taxon>
        <taxon>Eurotiomycetes</taxon>
        <taxon>Eurotiomycetidae</taxon>
        <taxon>Eurotiales</taxon>
        <taxon>Aspergillaceae</taxon>
        <taxon>Penicillium</taxon>
    </lineage>
</organism>
<dbReference type="SMART" id="SM00320">
    <property type="entry name" value="WD40"/>
    <property type="match status" value="3"/>
</dbReference>
<dbReference type="PRINTS" id="PR00600">
    <property type="entry name" value="PP2APR55"/>
</dbReference>
<dbReference type="SUPFAM" id="SSF50978">
    <property type="entry name" value="WD40 repeat-like"/>
    <property type="match status" value="1"/>
</dbReference>
<evidence type="ECO:0000256" key="1">
    <source>
        <dbReference type="ARBA" id="ARBA00004123"/>
    </source>
</evidence>
<dbReference type="GO" id="GO:0019888">
    <property type="term" value="F:protein phosphatase regulator activity"/>
    <property type="evidence" value="ECO:0007669"/>
    <property type="project" value="InterPro"/>
</dbReference>
<dbReference type="PROSITE" id="PS50082">
    <property type="entry name" value="WD_REPEATS_2"/>
    <property type="match status" value="1"/>
</dbReference>
<dbReference type="InterPro" id="IPR019775">
    <property type="entry name" value="WD40_repeat_CS"/>
</dbReference>
<dbReference type="Proteomes" id="UP001146351">
    <property type="component" value="Unassembled WGS sequence"/>
</dbReference>
<dbReference type="InterPro" id="IPR037850">
    <property type="entry name" value="RBBP5/Swd1"/>
</dbReference>
<dbReference type="GO" id="GO:0000159">
    <property type="term" value="C:protein phosphatase type 2A complex"/>
    <property type="evidence" value="ECO:0007669"/>
    <property type="project" value="InterPro"/>
</dbReference>
<dbReference type="PANTHER" id="PTHR44040">
    <property type="entry name" value="RETINOBLASTOMA-BINDING PROTEIN 5"/>
    <property type="match status" value="1"/>
</dbReference>
<evidence type="ECO:0000256" key="2">
    <source>
        <dbReference type="ARBA" id="ARBA00008259"/>
    </source>
</evidence>
<dbReference type="InterPro" id="IPR036322">
    <property type="entry name" value="WD40_repeat_dom_sf"/>
</dbReference>
<evidence type="ECO:0000256" key="7">
    <source>
        <dbReference type="SAM" id="MobiDB-lite"/>
    </source>
</evidence>
<sequence length="480" mass="52795">MNLSLIDPFVLAQEYPDTLTETLQSGHATCLRFNHTGDYLASGRADGTVVVFDIETNGVARKLQGHTLQIQSLSWSRDDRYILTSGQDCKSILWDLKDGSRMRTVRFDAPVYIAELHPFNHLLFVASLFEDQPVLVDISSPSAVKRILPSAPLRPQPTNGTEVDLGAAAKQAAQDAKHSTCVTIFTAFGNHIIAGTSKGWINIIETATCKTIHSMRLCNGVVILLRLASNGRDLLVNSSDRVIRTVLMPDLSQLGIDLEPANIKLHVEHKFQDVVNRLSWNHVTFSSTGEFVTATTYMNPDIYVWERSHGSLVKILEGPREELGVVEWHPSRPMVAACSLELGCVYIWSVVSPQKWSALAPDFGEVEENVEYVEREDEFDVHPAEQVHQRRLDLEDEEPDVVTLDPIKDATDTDGGFGVPVLLDVSDSDSGEDIIAVGPGTMRRRTPGAAKDGANGHAEKDTGRSGAAGPSRSAGRNRRR</sequence>
<dbReference type="Gene3D" id="2.130.10.10">
    <property type="entry name" value="YVTN repeat-like/Quinoprotein amine dehydrogenase"/>
    <property type="match status" value="2"/>
</dbReference>
<accession>A0A9W9HZB1</accession>
<comment type="similarity">
    <text evidence="2">Belongs to the phosphatase 2A regulatory subunit B family.</text>
</comment>
<dbReference type="AlphaFoldDB" id="A0A9W9HZB1"/>
<evidence type="ECO:0000313" key="8">
    <source>
        <dbReference type="EMBL" id="KAJ5161804.1"/>
    </source>
</evidence>
<keyword evidence="5" id="KW-0539">Nucleus</keyword>
<keyword evidence="9" id="KW-1185">Reference proteome</keyword>
<protein>
    <recommendedName>
        <fullName evidence="10">Anaphase-promoting complex subunit 4 WD40 domain-containing protein</fullName>
    </recommendedName>
</protein>
<proteinExistence type="inferred from homology"/>
<feature type="repeat" description="WD" evidence="6">
    <location>
        <begin position="63"/>
        <end position="104"/>
    </location>
</feature>
<dbReference type="InterPro" id="IPR001680">
    <property type="entry name" value="WD40_rpt"/>
</dbReference>
<feature type="region of interest" description="Disordered" evidence="7">
    <location>
        <begin position="430"/>
        <end position="480"/>
    </location>
</feature>
<evidence type="ECO:0000256" key="3">
    <source>
        <dbReference type="ARBA" id="ARBA00022574"/>
    </source>
</evidence>
<evidence type="ECO:0008006" key="10">
    <source>
        <dbReference type="Google" id="ProtNLM"/>
    </source>
</evidence>
<dbReference type="EMBL" id="JAPQKO010000005">
    <property type="protein sequence ID" value="KAJ5161804.1"/>
    <property type="molecule type" value="Genomic_DNA"/>
</dbReference>
<comment type="subcellular location">
    <subcellularLocation>
        <location evidence="1">Nucleus</location>
    </subcellularLocation>
</comment>
<evidence type="ECO:0000256" key="4">
    <source>
        <dbReference type="ARBA" id="ARBA00022737"/>
    </source>
</evidence>
<dbReference type="InterPro" id="IPR015943">
    <property type="entry name" value="WD40/YVTN_repeat-like_dom_sf"/>
</dbReference>
<dbReference type="PROSITE" id="PS50294">
    <property type="entry name" value="WD_REPEATS_REGION"/>
    <property type="match status" value="1"/>
</dbReference>
<dbReference type="FunFam" id="2.130.10.10:FF:000649">
    <property type="entry name" value="Compass component swd1"/>
    <property type="match status" value="1"/>
</dbReference>
<dbReference type="GO" id="GO:0048188">
    <property type="term" value="C:Set1C/COMPASS complex"/>
    <property type="evidence" value="ECO:0007669"/>
    <property type="project" value="InterPro"/>
</dbReference>
<keyword evidence="4" id="KW-0677">Repeat</keyword>
<dbReference type="PANTHER" id="PTHR44040:SF1">
    <property type="entry name" value="RETINOBLASTOMA-BINDING PROTEIN 5"/>
    <property type="match status" value="1"/>
</dbReference>
<dbReference type="OrthoDB" id="196858at2759"/>
<evidence type="ECO:0000313" key="9">
    <source>
        <dbReference type="Proteomes" id="UP001146351"/>
    </source>
</evidence>
<evidence type="ECO:0000256" key="6">
    <source>
        <dbReference type="PROSITE-ProRule" id="PRU00221"/>
    </source>
</evidence>